<dbReference type="InterPro" id="IPR025424">
    <property type="entry name" value="YrhK_domain"/>
</dbReference>
<keyword evidence="4" id="KW-1185">Reference proteome</keyword>
<gene>
    <name evidence="3" type="ORF">NZD89_16640</name>
</gene>
<dbReference type="RefSeq" id="WP_268003917.1">
    <property type="nucleotide sequence ID" value="NZ_BSUT01000001.1"/>
</dbReference>
<evidence type="ECO:0000313" key="4">
    <source>
        <dbReference type="Proteomes" id="UP001164761"/>
    </source>
</evidence>
<reference evidence="3" key="1">
    <citation type="submission" date="2022-08" db="EMBL/GenBank/DDBJ databases">
        <title>Alicyclobacillus fastidiosus DSM 17978, complete genome.</title>
        <authorList>
            <person name="Wang Q."/>
            <person name="Cai R."/>
            <person name="Wang Z."/>
        </authorList>
    </citation>
    <scope>NUCLEOTIDE SEQUENCE</scope>
    <source>
        <strain evidence="3">DSM 17978</strain>
    </source>
</reference>
<sequence>MSKKDIEIKKGNEIIDVDFEQRKVVINERYEWLHIINDILLALWFIVGSIMFFYGRLVYWGTWLFLAGSVQMLIGPVIRVAQKIHLHRLKYFGQRIG</sequence>
<keyword evidence="1" id="KW-0472">Membrane</keyword>
<dbReference type="EMBL" id="CP104067">
    <property type="protein sequence ID" value="WAH40019.1"/>
    <property type="molecule type" value="Genomic_DNA"/>
</dbReference>
<dbReference type="Pfam" id="PF14145">
    <property type="entry name" value="YrhK"/>
    <property type="match status" value="1"/>
</dbReference>
<keyword evidence="1" id="KW-0812">Transmembrane</keyword>
<evidence type="ECO:0000259" key="2">
    <source>
        <dbReference type="Pfam" id="PF14145"/>
    </source>
</evidence>
<accession>A0ABY6ZCV4</accession>
<organism evidence="3 4">
    <name type="scientific">Alicyclobacillus fastidiosus</name>
    <dbReference type="NCBI Taxonomy" id="392011"/>
    <lineage>
        <taxon>Bacteria</taxon>
        <taxon>Bacillati</taxon>
        <taxon>Bacillota</taxon>
        <taxon>Bacilli</taxon>
        <taxon>Bacillales</taxon>
        <taxon>Alicyclobacillaceae</taxon>
        <taxon>Alicyclobacillus</taxon>
    </lineage>
</organism>
<evidence type="ECO:0000313" key="3">
    <source>
        <dbReference type="EMBL" id="WAH40019.1"/>
    </source>
</evidence>
<proteinExistence type="predicted"/>
<feature type="transmembrane region" description="Helical" evidence="1">
    <location>
        <begin position="60"/>
        <end position="81"/>
    </location>
</feature>
<protein>
    <submittedName>
        <fullName evidence="3">YrhK family protein</fullName>
    </submittedName>
</protein>
<feature type="transmembrane region" description="Helical" evidence="1">
    <location>
        <begin position="32"/>
        <end position="54"/>
    </location>
</feature>
<keyword evidence="1" id="KW-1133">Transmembrane helix</keyword>
<name>A0ABY6ZCV4_9BACL</name>
<evidence type="ECO:0000256" key="1">
    <source>
        <dbReference type="SAM" id="Phobius"/>
    </source>
</evidence>
<feature type="domain" description="YrhK" evidence="2">
    <location>
        <begin position="29"/>
        <end position="84"/>
    </location>
</feature>
<dbReference type="Proteomes" id="UP001164761">
    <property type="component" value="Chromosome"/>
</dbReference>